<comment type="caution">
    <text evidence="6">The sequence shown here is derived from an EMBL/GenBank/DDBJ whole genome shotgun (WGS) entry which is preliminary data.</text>
</comment>
<keyword evidence="3 5" id="KW-1133">Transmembrane helix</keyword>
<dbReference type="EMBL" id="JBHLTR010000003">
    <property type="protein sequence ID" value="MFC0557766.1"/>
    <property type="molecule type" value="Genomic_DNA"/>
</dbReference>
<feature type="transmembrane region" description="Helical" evidence="5">
    <location>
        <begin position="98"/>
        <end position="119"/>
    </location>
</feature>
<protein>
    <recommendedName>
        <fullName evidence="5">UPF0344 protein ACFFH4_01695</fullName>
    </recommendedName>
</protein>
<dbReference type="RefSeq" id="WP_273843166.1">
    <property type="nucleotide sequence ID" value="NZ_JAQQWT010000006.1"/>
</dbReference>
<evidence type="ECO:0000256" key="1">
    <source>
        <dbReference type="ARBA" id="ARBA00022475"/>
    </source>
</evidence>
<dbReference type="Pfam" id="PF07457">
    <property type="entry name" value="DUF1516"/>
    <property type="match status" value="1"/>
</dbReference>
<evidence type="ECO:0000256" key="5">
    <source>
        <dbReference type="HAMAP-Rule" id="MF_01536"/>
    </source>
</evidence>
<dbReference type="Proteomes" id="UP001589833">
    <property type="component" value="Unassembled WGS sequence"/>
</dbReference>
<accession>A0ABV6NAW1</accession>
<dbReference type="InterPro" id="IPR010899">
    <property type="entry name" value="UPF0344"/>
</dbReference>
<evidence type="ECO:0000256" key="2">
    <source>
        <dbReference type="ARBA" id="ARBA00022692"/>
    </source>
</evidence>
<reference evidence="6 7" key="1">
    <citation type="submission" date="2024-09" db="EMBL/GenBank/DDBJ databases">
        <authorList>
            <person name="Sun Q."/>
            <person name="Mori K."/>
        </authorList>
    </citation>
    <scope>NUCLEOTIDE SEQUENCE [LARGE SCALE GENOMIC DNA]</scope>
    <source>
        <strain evidence="6 7">NCAIM B.02301</strain>
    </source>
</reference>
<comment type="subcellular location">
    <subcellularLocation>
        <location evidence="5">Cell membrane</location>
        <topology evidence="5">Multi-pass membrane protein</topology>
    </subcellularLocation>
</comment>
<keyword evidence="2 5" id="KW-0812">Transmembrane</keyword>
<proteinExistence type="inferred from homology"/>
<keyword evidence="1 5" id="KW-1003">Cell membrane</keyword>
<evidence type="ECO:0000313" key="6">
    <source>
        <dbReference type="EMBL" id="MFC0557766.1"/>
    </source>
</evidence>
<evidence type="ECO:0000256" key="3">
    <source>
        <dbReference type="ARBA" id="ARBA00022989"/>
    </source>
</evidence>
<keyword evidence="7" id="KW-1185">Reference proteome</keyword>
<organism evidence="6 7">
    <name type="scientific">Halalkalibacter alkalisediminis</name>
    <dbReference type="NCBI Taxonomy" id="935616"/>
    <lineage>
        <taxon>Bacteria</taxon>
        <taxon>Bacillati</taxon>
        <taxon>Bacillota</taxon>
        <taxon>Bacilli</taxon>
        <taxon>Bacillales</taxon>
        <taxon>Bacillaceae</taxon>
        <taxon>Halalkalibacter</taxon>
    </lineage>
</organism>
<feature type="transmembrane region" description="Helical" evidence="5">
    <location>
        <begin position="67"/>
        <end position="86"/>
    </location>
</feature>
<dbReference type="NCBIfam" id="NF010198">
    <property type="entry name" value="PRK13673.1-5"/>
    <property type="match status" value="1"/>
</dbReference>
<feature type="transmembrane region" description="Helical" evidence="5">
    <location>
        <begin position="43"/>
        <end position="61"/>
    </location>
</feature>
<feature type="transmembrane region" description="Helical" evidence="5">
    <location>
        <begin position="12"/>
        <end position="31"/>
    </location>
</feature>
<comment type="similarity">
    <text evidence="5">Belongs to the UPF0344 family.</text>
</comment>
<sequence length="121" mass="13582">MINAMSAAHGDSWYVTILLFVITYILIKMGVSKGAKILHMILRLFYVIMIFSGVVLLMTIWNFALLYVIKGILAIVLIYAMEMILVKTKKGTIGAKAPMYWGLFVVVLVVVVLLGLQVIRF</sequence>
<keyword evidence="4 5" id="KW-0472">Membrane</keyword>
<evidence type="ECO:0000313" key="7">
    <source>
        <dbReference type="Proteomes" id="UP001589833"/>
    </source>
</evidence>
<evidence type="ECO:0000256" key="4">
    <source>
        <dbReference type="ARBA" id="ARBA00023136"/>
    </source>
</evidence>
<gene>
    <name evidence="6" type="ORF">ACFFH4_01695</name>
</gene>
<name>A0ABV6NAW1_9BACI</name>
<dbReference type="HAMAP" id="MF_01536">
    <property type="entry name" value="UPF0344"/>
    <property type="match status" value="1"/>
</dbReference>